<dbReference type="EMBL" id="JAGMUV010000002">
    <property type="protein sequence ID" value="KAH7170085.1"/>
    <property type="molecule type" value="Genomic_DNA"/>
</dbReference>
<keyword evidence="2" id="KW-1185">Reference proteome</keyword>
<dbReference type="AlphaFoldDB" id="A0A9P9FQG5"/>
<evidence type="ECO:0000313" key="2">
    <source>
        <dbReference type="Proteomes" id="UP000738349"/>
    </source>
</evidence>
<evidence type="ECO:0000313" key="1">
    <source>
        <dbReference type="EMBL" id="KAH7170085.1"/>
    </source>
</evidence>
<reference evidence="1" key="1">
    <citation type="journal article" date="2021" name="Nat. Commun.">
        <title>Genetic determinants of endophytism in the Arabidopsis root mycobiome.</title>
        <authorList>
            <person name="Mesny F."/>
            <person name="Miyauchi S."/>
            <person name="Thiergart T."/>
            <person name="Pickel B."/>
            <person name="Atanasova L."/>
            <person name="Karlsson M."/>
            <person name="Huettel B."/>
            <person name="Barry K.W."/>
            <person name="Haridas S."/>
            <person name="Chen C."/>
            <person name="Bauer D."/>
            <person name="Andreopoulos W."/>
            <person name="Pangilinan J."/>
            <person name="LaButti K."/>
            <person name="Riley R."/>
            <person name="Lipzen A."/>
            <person name="Clum A."/>
            <person name="Drula E."/>
            <person name="Henrissat B."/>
            <person name="Kohler A."/>
            <person name="Grigoriev I.V."/>
            <person name="Martin F.M."/>
            <person name="Hacquard S."/>
        </authorList>
    </citation>
    <scope>NUCLEOTIDE SEQUENCE</scope>
    <source>
        <strain evidence="1">MPI-CAGE-AT-0147</strain>
    </source>
</reference>
<name>A0A9P9FQG5_9HYPO</name>
<accession>A0A9P9FQG5</accession>
<proteinExistence type="predicted"/>
<comment type="caution">
    <text evidence="1">The sequence shown here is derived from an EMBL/GenBank/DDBJ whole genome shotgun (WGS) entry which is preliminary data.</text>
</comment>
<dbReference type="OrthoDB" id="4358152at2759"/>
<organism evidence="1 2">
    <name type="scientific">Dactylonectria macrodidyma</name>
    <dbReference type="NCBI Taxonomy" id="307937"/>
    <lineage>
        <taxon>Eukaryota</taxon>
        <taxon>Fungi</taxon>
        <taxon>Dikarya</taxon>
        <taxon>Ascomycota</taxon>
        <taxon>Pezizomycotina</taxon>
        <taxon>Sordariomycetes</taxon>
        <taxon>Hypocreomycetidae</taxon>
        <taxon>Hypocreales</taxon>
        <taxon>Nectriaceae</taxon>
        <taxon>Dactylonectria</taxon>
    </lineage>
</organism>
<gene>
    <name evidence="1" type="ORF">EDB81DRAFT_774413</name>
</gene>
<evidence type="ECO:0008006" key="3">
    <source>
        <dbReference type="Google" id="ProtNLM"/>
    </source>
</evidence>
<dbReference type="Proteomes" id="UP000738349">
    <property type="component" value="Unassembled WGS sequence"/>
</dbReference>
<protein>
    <recommendedName>
        <fullName evidence="3">F-box domain-containing protein</fullName>
    </recommendedName>
</protein>
<sequence>MDADRISSPAISKPSLLDGLASFEVLAPEILLQIVTNLPGLDTLWNLLGASPHVWRLFNCHALAITEGIISGPNSILPLRVQEIVRGVILTRSKALPFQNLEEFQVRFMRSMMPFGAPKGAVLKVIGPEALSVSTVSVPVLRSVVATAHQASALSQACLASCLARIRDPSFKPLHADPRPQYGGDYGHDPEEWVPPWDREFTGKPVQVVDAGQPSWVEEMRALRAVWLIQLMGEVQCLVADEAETVGWPDEDIHRLSKMDPVDVVTELPETPLSREEEVKSMMQYLATRGDATKDTFYRLPRAPSASESARWITASPKRNLRPRLVRGFLRNGKFHPLPEGSAVPEDGTPFKRPDVNESFEWGQTESSLTSTSCGISIFRSLTAGDAWHSPTPIPGVKFDSFRPLGFAFWDRRRMHLLGLSNGISRFGTHVDVYLFAFESILPPGEVASLKAELRRSRAQ</sequence>